<dbReference type="SUPFAM" id="SSF47323">
    <property type="entry name" value="Anticodon-binding domain of a subclass of class I aminoacyl-tRNA synthetases"/>
    <property type="match status" value="1"/>
</dbReference>
<reference evidence="16" key="2">
    <citation type="journal article" date="2021" name="PeerJ">
        <title>Extensive microbial diversity within the chicken gut microbiome revealed by metagenomics and culture.</title>
        <authorList>
            <person name="Gilroy R."/>
            <person name="Ravi A."/>
            <person name="Getino M."/>
            <person name="Pursley I."/>
            <person name="Horton D.L."/>
            <person name="Alikhan N.F."/>
            <person name="Baker D."/>
            <person name="Gharbi K."/>
            <person name="Hall N."/>
            <person name="Watson M."/>
            <person name="Adriaenssens E.M."/>
            <person name="Foster-Nyarko E."/>
            <person name="Jarju S."/>
            <person name="Secka A."/>
            <person name="Antonio M."/>
            <person name="Oren A."/>
            <person name="Chaudhuri R.R."/>
            <person name="La Ragione R."/>
            <person name="Hildebrand F."/>
            <person name="Pallen M.J."/>
        </authorList>
    </citation>
    <scope>NUCLEOTIDE SEQUENCE</scope>
    <source>
        <strain evidence="16">C6-149</strain>
    </source>
</reference>
<accession>A0A9D9H7M7</accession>
<evidence type="ECO:0000256" key="14">
    <source>
        <dbReference type="HAMAP-Rule" id="MF_01228"/>
    </source>
</evidence>
<dbReference type="InterPro" id="IPR013155">
    <property type="entry name" value="M/V/L/I-tRNA-synth_anticd-bd"/>
</dbReference>
<evidence type="ECO:0000256" key="3">
    <source>
        <dbReference type="ARBA" id="ARBA00005328"/>
    </source>
</evidence>
<gene>
    <name evidence="14 16" type="primary">metG</name>
    <name evidence="16" type="ORF">IAA89_01605</name>
</gene>
<evidence type="ECO:0000256" key="6">
    <source>
        <dbReference type="ARBA" id="ARBA00022555"/>
    </source>
</evidence>
<comment type="caution">
    <text evidence="16">The sequence shown here is derived from an EMBL/GenBank/DDBJ whole genome shotgun (WGS) entry which is preliminary data.</text>
</comment>
<dbReference type="PROSITE" id="PS50886">
    <property type="entry name" value="TRBD"/>
    <property type="match status" value="1"/>
</dbReference>
<dbReference type="InterPro" id="IPR015413">
    <property type="entry name" value="Methionyl/Leucyl_tRNA_Synth"/>
</dbReference>
<sequence>MTDKNTYYITTPIYYPSGKLHIGNSYTTVAADAEARYQRLLGKDVFFLTGTDEHGQKIEQKAEEQHKTPQNYVDGMAKQIQKLWNLLEITNDKFIRTTDAEHEQAVQKIFEFLLQKGDIYKDKYEGWYSVDDEEFFTESQLAEVYKDEEGKVVGGKAPSGHEVVWTSEEAYFFKMSKYADWLLDYYQQHPDFIEPHTRMNEMVENFLKPGLEDLAVTRTSYKWGVPVLSDPKHVIYVWIDALANYITALGYESNDDSNFHKFWPANVHLVGKEIMRFHAIYWPIMLHALGLPLPDKIIGHGWLLMRNGKMSKSKGNVIYPEKLVERYGVDAVRYYLLRSMTFGQDGNFTPEDFVNRVNYDLANDLGNLLNRTVAMVNKYFDGNVPQYRNGVTEFDNDLENVINTGIHDYQKQMEELHFSDALDIIWKLINRSNKYIDETTPWILAKNEELKTQLAAVMAHLVASLRTVAYLLSPFMPQTAKDILSQLGLNEVISTNEFSNLSIQGLSISQVVKKGKPIFPRLDIDQEVAYISKLMTRSTKQKGRAAMQAKIEDAKKENLIDFSDFKKVQIKIVQIKSVEPVEKSDHLLKFTLDDGSDNERQIISGIRDWYKDTYTDLKGKKVLAVTNLKPKKLLGNLSEGMLLSTEHNGKVQLVIVSDEAIVGGQLE</sequence>
<keyword evidence="7 14" id="KW-0436">Ligase</keyword>
<evidence type="ECO:0000256" key="11">
    <source>
        <dbReference type="ARBA" id="ARBA00022917"/>
    </source>
</evidence>
<dbReference type="InterPro" id="IPR014758">
    <property type="entry name" value="Met-tRNA_synth"/>
</dbReference>
<evidence type="ECO:0000256" key="9">
    <source>
        <dbReference type="ARBA" id="ARBA00022840"/>
    </source>
</evidence>
<dbReference type="GO" id="GO:0005737">
    <property type="term" value="C:cytoplasm"/>
    <property type="evidence" value="ECO:0007669"/>
    <property type="project" value="UniProtKB-SubCell"/>
</dbReference>
<evidence type="ECO:0000259" key="15">
    <source>
        <dbReference type="PROSITE" id="PS50886"/>
    </source>
</evidence>
<evidence type="ECO:0000313" key="16">
    <source>
        <dbReference type="EMBL" id="MBO8441136.1"/>
    </source>
</evidence>
<dbReference type="SUPFAM" id="SSF52374">
    <property type="entry name" value="Nucleotidylyl transferase"/>
    <property type="match status" value="1"/>
</dbReference>
<comment type="caution">
    <text evidence="14">Lacks conserved residue(s) required for the propagation of feature annotation.</text>
</comment>
<dbReference type="InterPro" id="IPR004495">
    <property type="entry name" value="Met-tRNA-synth_bsu_C"/>
</dbReference>
<evidence type="ECO:0000313" key="17">
    <source>
        <dbReference type="Proteomes" id="UP000823614"/>
    </source>
</evidence>
<reference evidence="16" key="1">
    <citation type="submission" date="2020-10" db="EMBL/GenBank/DDBJ databases">
        <authorList>
            <person name="Gilroy R."/>
        </authorList>
    </citation>
    <scope>NUCLEOTIDE SEQUENCE</scope>
    <source>
        <strain evidence="16">C6-149</strain>
    </source>
</reference>
<comment type="subcellular location">
    <subcellularLocation>
        <location evidence="2 14">Cytoplasm</location>
    </subcellularLocation>
</comment>
<dbReference type="Gene3D" id="2.40.50.140">
    <property type="entry name" value="Nucleic acid-binding proteins"/>
    <property type="match status" value="1"/>
</dbReference>
<dbReference type="GO" id="GO:0006431">
    <property type="term" value="P:methionyl-tRNA aminoacylation"/>
    <property type="evidence" value="ECO:0007669"/>
    <property type="project" value="UniProtKB-UniRule"/>
</dbReference>
<dbReference type="PANTHER" id="PTHR43326:SF1">
    <property type="entry name" value="METHIONINE--TRNA LIGASE, MITOCHONDRIAL"/>
    <property type="match status" value="1"/>
</dbReference>
<dbReference type="SUPFAM" id="SSF50249">
    <property type="entry name" value="Nucleic acid-binding proteins"/>
    <property type="match status" value="1"/>
</dbReference>
<keyword evidence="5 14" id="KW-0963">Cytoplasm</keyword>
<dbReference type="FunFam" id="2.170.220.10:FF:000002">
    <property type="entry name" value="Methionine--tRNA ligase"/>
    <property type="match status" value="1"/>
</dbReference>
<dbReference type="InterPro" id="IPR041872">
    <property type="entry name" value="Anticodon_Met"/>
</dbReference>
<feature type="short sequence motif" description="'HIGH' region" evidence="14">
    <location>
        <begin position="14"/>
        <end position="24"/>
    </location>
</feature>
<evidence type="ECO:0000256" key="7">
    <source>
        <dbReference type="ARBA" id="ARBA00022598"/>
    </source>
</evidence>
<name>A0A9D9H7M7_9LACO</name>
<dbReference type="Pfam" id="PF01588">
    <property type="entry name" value="tRNA_bind"/>
    <property type="match status" value="1"/>
</dbReference>
<organism evidence="16 17">
    <name type="scientific">Candidatus Gallilactobacillus intestinavium</name>
    <dbReference type="NCBI Taxonomy" id="2840838"/>
    <lineage>
        <taxon>Bacteria</taxon>
        <taxon>Bacillati</taxon>
        <taxon>Bacillota</taxon>
        <taxon>Bacilli</taxon>
        <taxon>Lactobacillales</taxon>
        <taxon>Lactobacillaceae</taxon>
        <taxon>Lactobacillaceae incertae sedis</taxon>
        <taxon>Candidatus Gallilactobacillus</taxon>
    </lineage>
</organism>
<keyword evidence="9 14" id="KW-0067">ATP-binding</keyword>
<evidence type="ECO:0000256" key="1">
    <source>
        <dbReference type="ARBA" id="ARBA00003314"/>
    </source>
</evidence>
<dbReference type="FunFam" id="1.10.730.10:FF:000026">
    <property type="entry name" value="Methionine--tRNA ligase"/>
    <property type="match status" value="1"/>
</dbReference>
<evidence type="ECO:0000256" key="2">
    <source>
        <dbReference type="ARBA" id="ARBA00004496"/>
    </source>
</evidence>
<comment type="subunit">
    <text evidence="4 14">Homodimer.</text>
</comment>
<evidence type="ECO:0000256" key="10">
    <source>
        <dbReference type="ARBA" id="ARBA00022884"/>
    </source>
</evidence>
<comment type="function">
    <text evidence="1 14">Is required not only for elongation of protein synthesis but also for the initiation of all mRNA translation through initiator tRNA(fMet) aminoacylation.</text>
</comment>
<dbReference type="NCBIfam" id="NF008900">
    <property type="entry name" value="PRK12267.1"/>
    <property type="match status" value="1"/>
</dbReference>
<dbReference type="InterPro" id="IPR001412">
    <property type="entry name" value="aa-tRNA-synth_I_CS"/>
</dbReference>
<feature type="short sequence motif" description="'KMSKS' region" evidence="14">
    <location>
        <begin position="309"/>
        <end position="313"/>
    </location>
</feature>
<keyword evidence="11 14" id="KW-0648">Protein biosynthesis</keyword>
<keyword evidence="10 14" id="KW-0694">RNA-binding</keyword>
<dbReference type="Pfam" id="PF09334">
    <property type="entry name" value="tRNA-synt_1g"/>
    <property type="match status" value="1"/>
</dbReference>
<dbReference type="AlphaFoldDB" id="A0A9D9H7M7"/>
<dbReference type="GO" id="GO:0000049">
    <property type="term" value="F:tRNA binding"/>
    <property type="evidence" value="ECO:0007669"/>
    <property type="project" value="UniProtKB-UniRule"/>
</dbReference>
<keyword evidence="6 14" id="KW-0820">tRNA-binding</keyword>
<evidence type="ECO:0000256" key="13">
    <source>
        <dbReference type="ARBA" id="ARBA00047364"/>
    </source>
</evidence>
<feature type="domain" description="TRNA-binding" evidence="15">
    <location>
        <begin position="564"/>
        <end position="667"/>
    </location>
</feature>
<dbReference type="NCBIfam" id="TIGR00398">
    <property type="entry name" value="metG"/>
    <property type="match status" value="1"/>
</dbReference>
<dbReference type="InterPro" id="IPR014729">
    <property type="entry name" value="Rossmann-like_a/b/a_fold"/>
</dbReference>
<dbReference type="CDD" id="cd00814">
    <property type="entry name" value="MetRS_core"/>
    <property type="match status" value="1"/>
</dbReference>
<dbReference type="InterPro" id="IPR002547">
    <property type="entry name" value="tRNA-bd_dom"/>
</dbReference>
<proteinExistence type="inferred from homology"/>
<dbReference type="InterPro" id="IPR023457">
    <property type="entry name" value="Met-tRNA_synth_2"/>
</dbReference>
<dbReference type="EC" id="6.1.1.10" evidence="14"/>
<dbReference type="InterPro" id="IPR033911">
    <property type="entry name" value="MetRS_core"/>
</dbReference>
<dbReference type="InterPro" id="IPR009080">
    <property type="entry name" value="tRNAsynth_Ia_anticodon-bd"/>
</dbReference>
<evidence type="ECO:0000256" key="8">
    <source>
        <dbReference type="ARBA" id="ARBA00022741"/>
    </source>
</evidence>
<dbReference type="Gene3D" id="3.40.50.620">
    <property type="entry name" value="HUPs"/>
    <property type="match status" value="1"/>
</dbReference>
<dbReference type="CDD" id="cd02800">
    <property type="entry name" value="tRNA_bind_EcMetRS_like"/>
    <property type="match status" value="1"/>
</dbReference>
<comment type="catalytic activity">
    <reaction evidence="13 14">
        <text>tRNA(Met) + L-methionine + ATP = L-methionyl-tRNA(Met) + AMP + diphosphate</text>
        <dbReference type="Rhea" id="RHEA:13481"/>
        <dbReference type="Rhea" id="RHEA-COMP:9667"/>
        <dbReference type="Rhea" id="RHEA-COMP:9698"/>
        <dbReference type="ChEBI" id="CHEBI:30616"/>
        <dbReference type="ChEBI" id="CHEBI:33019"/>
        <dbReference type="ChEBI" id="CHEBI:57844"/>
        <dbReference type="ChEBI" id="CHEBI:78442"/>
        <dbReference type="ChEBI" id="CHEBI:78530"/>
        <dbReference type="ChEBI" id="CHEBI:456215"/>
        <dbReference type="EC" id="6.1.1.10"/>
    </reaction>
</comment>
<dbReference type="Gene3D" id="1.10.730.10">
    <property type="entry name" value="Isoleucyl-tRNA Synthetase, Domain 1"/>
    <property type="match status" value="1"/>
</dbReference>
<dbReference type="PRINTS" id="PR01041">
    <property type="entry name" value="TRNASYNTHMET"/>
</dbReference>
<dbReference type="InterPro" id="IPR012340">
    <property type="entry name" value="NA-bd_OB-fold"/>
</dbReference>
<protein>
    <recommendedName>
        <fullName evidence="14">Methionine--tRNA ligase</fullName>
        <ecNumber evidence="14">6.1.1.10</ecNumber>
    </recommendedName>
    <alternativeName>
        <fullName evidence="14">Methionyl-tRNA synthetase</fullName>
        <shortName evidence="14">MetRS</shortName>
    </alternativeName>
</protein>
<dbReference type="Gene3D" id="2.170.220.10">
    <property type="match status" value="1"/>
</dbReference>
<keyword evidence="12 14" id="KW-0030">Aminoacyl-tRNA synthetase</keyword>
<comment type="similarity">
    <text evidence="3 14">Belongs to the class-I aminoacyl-tRNA synthetase family. MetG type 2B subfamily.</text>
</comment>
<dbReference type="Proteomes" id="UP000823614">
    <property type="component" value="Unassembled WGS sequence"/>
</dbReference>
<evidence type="ECO:0000256" key="12">
    <source>
        <dbReference type="ARBA" id="ARBA00023146"/>
    </source>
</evidence>
<dbReference type="PROSITE" id="PS00178">
    <property type="entry name" value="AA_TRNA_LIGASE_I"/>
    <property type="match status" value="1"/>
</dbReference>
<evidence type="ECO:0000256" key="5">
    <source>
        <dbReference type="ARBA" id="ARBA00022490"/>
    </source>
</evidence>
<dbReference type="Pfam" id="PF08264">
    <property type="entry name" value="Anticodon_1"/>
    <property type="match status" value="1"/>
</dbReference>
<dbReference type="CDD" id="cd07957">
    <property type="entry name" value="Anticodon_Ia_Met"/>
    <property type="match status" value="1"/>
</dbReference>
<dbReference type="EMBL" id="JADIMP010000028">
    <property type="protein sequence ID" value="MBO8441136.1"/>
    <property type="molecule type" value="Genomic_DNA"/>
</dbReference>
<dbReference type="GO" id="GO:0004825">
    <property type="term" value="F:methionine-tRNA ligase activity"/>
    <property type="evidence" value="ECO:0007669"/>
    <property type="project" value="UniProtKB-UniRule"/>
</dbReference>
<keyword evidence="8 14" id="KW-0547">Nucleotide-binding</keyword>
<dbReference type="PANTHER" id="PTHR43326">
    <property type="entry name" value="METHIONYL-TRNA SYNTHETASE"/>
    <property type="match status" value="1"/>
</dbReference>
<evidence type="ECO:0000256" key="4">
    <source>
        <dbReference type="ARBA" id="ARBA00011738"/>
    </source>
</evidence>
<dbReference type="HAMAP" id="MF_01228">
    <property type="entry name" value="Met_tRNA_synth_type2"/>
    <property type="match status" value="1"/>
</dbReference>
<dbReference type="GO" id="GO:0005524">
    <property type="term" value="F:ATP binding"/>
    <property type="evidence" value="ECO:0007669"/>
    <property type="project" value="UniProtKB-UniRule"/>
</dbReference>